<dbReference type="GeneID" id="106749127"/>
<dbReference type="AlphaFoldDB" id="A0A6P3Y0A4"/>
<dbReference type="KEGG" id="dqu:106749127"/>
<comment type="similarity">
    <text evidence="1">Belongs to the CBF/MAK21 family.</text>
</comment>
<evidence type="ECO:0000256" key="2">
    <source>
        <dbReference type="SAM" id="MobiDB-lite"/>
    </source>
</evidence>
<dbReference type="GO" id="GO:0005634">
    <property type="term" value="C:nucleus"/>
    <property type="evidence" value="ECO:0007669"/>
    <property type="project" value="TreeGrafter"/>
</dbReference>
<keyword evidence="4" id="KW-1185">Reference proteome</keyword>
<protein>
    <submittedName>
        <fullName evidence="5">CCAAT/enhancer-binding protein zeta</fullName>
    </submittedName>
</protein>
<organism evidence="4 5">
    <name type="scientific">Dinoponera quadriceps</name>
    <name type="common">South American ant</name>
    <dbReference type="NCBI Taxonomy" id="609295"/>
    <lineage>
        <taxon>Eukaryota</taxon>
        <taxon>Metazoa</taxon>
        <taxon>Ecdysozoa</taxon>
        <taxon>Arthropoda</taxon>
        <taxon>Hexapoda</taxon>
        <taxon>Insecta</taxon>
        <taxon>Pterygota</taxon>
        <taxon>Neoptera</taxon>
        <taxon>Endopterygota</taxon>
        <taxon>Hymenoptera</taxon>
        <taxon>Apocrita</taxon>
        <taxon>Aculeata</taxon>
        <taxon>Formicoidea</taxon>
        <taxon>Formicidae</taxon>
        <taxon>Ponerinae</taxon>
        <taxon>Ponerini</taxon>
        <taxon>Dinoponera</taxon>
    </lineage>
</organism>
<evidence type="ECO:0000313" key="5">
    <source>
        <dbReference type="RefSeq" id="XP_014483752.1"/>
    </source>
</evidence>
<accession>A0A6P3Y0A4</accession>
<name>A0A6P3Y0A4_DINQU</name>
<feature type="compositionally biased region" description="Acidic residues" evidence="2">
    <location>
        <begin position="725"/>
        <end position="791"/>
    </location>
</feature>
<evidence type="ECO:0000259" key="3">
    <source>
        <dbReference type="Pfam" id="PF03914"/>
    </source>
</evidence>
<dbReference type="RefSeq" id="XP_014483752.1">
    <property type="nucleotide sequence ID" value="XM_014628266.1"/>
</dbReference>
<evidence type="ECO:0000313" key="4">
    <source>
        <dbReference type="Proteomes" id="UP000515204"/>
    </source>
</evidence>
<feature type="region of interest" description="Disordered" evidence="2">
    <location>
        <begin position="716"/>
        <end position="824"/>
    </location>
</feature>
<dbReference type="Proteomes" id="UP000515204">
    <property type="component" value="Unplaced"/>
</dbReference>
<dbReference type="Pfam" id="PF03914">
    <property type="entry name" value="CBF"/>
    <property type="match status" value="1"/>
</dbReference>
<sequence length="901" mass="102723">MVNKRFDDNLTAIGKKWYEEYQKTEEPCKHSISEVDVLNLKEEGKKYLDAETAVFQVKQSKSKDSNVRWLKVAVKQGTTSDKVAASIVLIQDNPKYNLSRLTNLVSQVRGAKHNQCCMIIASLKELFLTDLLHPNFKLLKLEQQDLDKLNLENESDAIVKTSAARNRLLAHWYYEDQLLEQYERFVLNLSAVASDTVDTNREKAIAAMTDLLIGNSEQEHKLLELLVNKIGDPSSKVGSKAVFCVNRLLHEHPNMKLVVLREVEKLLFRKNMAQRTQYYAICLLAQFVLDAQSNEIAATLIEVYFAFFKACLKKGEPDSRMMAAILTGVNRAYPFANIDSSVMNQHIDSVYKVVHFGSFNVSLSALSLLHQITGKDESQASRFHSVFYRKLLDPQIGTANKRAMFLNLLYRVLQQDQSVLRLYAFVKRILQVTVYFPANMACAMLYVVSKILRSNKHLRRTLLEPKAIKIEKEEVCEVKEEDVYEVKDELSDTEDVEVIDEIKVEDEVDSNIMLSNVTTSADTAPEAKPDVKLEVVTKSYDPFCRNPLYAGVTQGFNTELAALAKHFHPSVALFANAIIQDKPVDYTGDPLEDLTLIRFLDRYVFKNPKKLDDKKVQRKNDLMAQRAGYAPKGLRSLPVDSAAYLNETEERIPVDELFLYRFLKQKREIKRRIKKEDDDNEDLESVNSEEFNEMLDNLKSGQDFDDLDIAADIVPRKKKGKATEESDDDDDGEDSQSEDDDVASEDDFDEDNEHDDEELQDLDGLADMDDEDLSDMEFNDGPEEGDDDLEPELISGLKRKLQKQQRGSKDKGKDKKKRKGIDSDIFVSAEKFAEMLEEQSKTRGKHGGSDALSSIDGASAKQIDWEIKRNQRLRGSFGNKKRKNTAKQTSSSNKRTKRLKR</sequence>
<dbReference type="InterPro" id="IPR011989">
    <property type="entry name" value="ARM-like"/>
</dbReference>
<feature type="region of interest" description="Disordered" evidence="2">
    <location>
        <begin position="837"/>
        <end position="901"/>
    </location>
</feature>
<dbReference type="OrthoDB" id="28947at2759"/>
<dbReference type="PANTHER" id="PTHR12048">
    <property type="entry name" value="CCAAT-BINDING FACTOR-RELATED"/>
    <property type="match status" value="1"/>
</dbReference>
<dbReference type="InterPro" id="IPR040155">
    <property type="entry name" value="CEBPZ/Mak21-like"/>
</dbReference>
<feature type="domain" description="CCAAT-binding factor" evidence="3">
    <location>
        <begin position="362"/>
        <end position="575"/>
    </location>
</feature>
<reference evidence="5" key="1">
    <citation type="submission" date="2025-08" db="UniProtKB">
        <authorList>
            <consortium name="RefSeq"/>
        </authorList>
    </citation>
    <scope>IDENTIFICATION</scope>
</reference>
<evidence type="ECO:0000256" key="1">
    <source>
        <dbReference type="ARBA" id="ARBA00007797"/>
    </source>
</evidence>
<dbReference type="CTD" id="39240"/>
<dbReference type="Gene3D" id="1.25.10.10">
    <property type="entry name" value="Leucine-rich Repeat Variant"/>
    <property type="match status" value="1"/>
</dbReference>
<dbReference type="SUPFAM" id="SSF48371">
    <property type="entry name" value="ARM repeat"/>
    <property type="match status" value="1"/>
</dbReference>
<proteinExistence type="inferred from homology"/>
<dbReference type="PANTHER" id="PTHR12048:SF0">
    <property type="entry name" value="CCAAT_ENHANCER-BINDING PROTEIN ZETA"/>
    <property type="match status" value="1"/>
</dbReference>
<gene>
    <name evidence="5" type="primary">LOC106749127</name>
</gene>
<dbReference type="InterPro" id="IPR016024">
    <property type="entry name" value="ARM-type_fold"/>
</dbReference>
<dbReference type="InterPro" id="IPR005612">
    <property type="entry name" value="CCAAT-binding_factor"/>
</dbReference>